<gene>
    <name evidence="1" type="ORF">MESINF_2729</name>
</gene>
<dbReference type="RefSeq" id="WP_169700524.1">
    <property type="nucleotide sequence ID" value="NZ_LS974202.1"/>
</dbReference>
<dbReference type="AlphaFoldDB" id="A0A7Z7LI70"/>
<keyword evidence="2" id="KW-1185">Reference proteome</keyword>
<proteinExistence type="predicted"/>
<evidence type="ECO:0000313" key="1">
    <source>
        <dbReference type="EMBL" id="SSC14169.1"/>
    </source>
</evidence>
<organism evidence="1 2">
    <name type="scientific">Mesotoga infera</name>
    <dbReference type="NCBI Taxonomy" id="1236046"/>
    <lineage>
        <taxon>Bacteria</taxon>
        <taxon>Thermotogati</taxon>
        <taxon>Thermotogota</taxon>
        <taxon>Thermotogae</taxon>
        <taxon>Kosmotogales</taxon>
        <taxon>Kosmotogaceae</taxon>
        <taxon>Mesotoga</taxon>
    </lineage>
</organism>
<sequence>MKRSLVFFFVLFGVISLALNTFNLQTGGNGVISTGFNSGYGSPSDLYGIVNSAFSTSFMEITRSASPLVNERHLFVQLFEDSDDNMAGALQYYMDIGPGSSLRSLSYTISGNLGALTTYGADLKVNMHVATATDYDFVLKGGISGKAFILLDYVAAFESTLWSSGSNKNTVDVLAGVRFVPDPFVIGLELGTRNGMEIRYFGLSTQYTYNKMFSVRGGVSMNIDLENNMDFIIGGGIDVVIGNMLITGGVGTNLNRKIPSIAFEKTWNVAVMGKW</sequence>
<dbReference type="Proteomes" id="UP000250796">
    <property type="component" value="Chromosome MESINF"/>
</dbReference>
<protein>
    <recommendedName>
        <fullName evidence="3">DUF3308 domain-containing protein</fullName>
    </recommendedName>
</protein>
<dbReference type="EMBL" id="LS974202">
    <property type="protein sequence ID" value="SSC14169.1"/>
    <property type="molecule type" value="Genomic_DNA"/>
</dbReference>
<evidence type="ECO:0008006" key="3">
    <source>
        <dbReference type="Google" id="ProtNLM"/>
    </source>
</evidence>
<name>A0A7Z7LI70_9BACT</name>
<accession>A0A7Z7LI70</accession>
<evidence type="ECO:0000313" key="2">
    <source>
        <dbReference type="Proteomes" id="UP000250796"/>
    </source>
</evidence>
<reference evidence="1 2" key="1">
    <citation type="submission" date="2017-01" db="EMBL/GenBank/DDBJ databases">
        <authorList>
            <person name="Erauso G."/>
        </authorList>
    </citation>
    <scope>NUCLEOTIDE SEQUENCE [LARGE SCALE GENOMIC DNA]</scope>
    <source>
        <strain evidence="1">MESINF1</strain>
    </source>
</reference>
<dbReference type="KEGG" id="minf:MESINF_2729"/>